<evidence type="ECO:0000256" key="2">
    <source>
        <dbReference type="ARBA" id="ARBA00022679"/>
    </source>
</evidence>
<evidence type="ECO:0000256" key="3">
    <source>
        <dbReference type="RuleBase" id="RU361155"/>
    </source>
</evidence>
<dbReference type="SUPFAM" id="SSF52540">
    <property type="entry name" value="P-loop containing nucleoside triphosphate hydrolases"/>
    <property type="match status" value="1"/>
</dbReference>
<sequence>MNPTHSPILQALKDADLMKNDLLEQFVQNNLTEEVKNLLSALPKQNGWMISDHLYQYQNVWYPAIHLQALLSIQRNFQALDTDLVIATNPKCGTTWLKALAFAIVNRFRFDNPSSKQDHPLLTNNPHILVPFLENFYMIDQHPDLTCLSVNAAARLLSTHIPQAALPDSIKNSKCKLVYLCRDPKDTLVSFWHFSNKMRPKNMAHSSIEEVFEKFCEGAVEFGPFWEHVLGYWKMSLESPERVCFLKYEEMKKEPKTHLIKLAKFLGSQFSVDEENDGVPEEILKLCSFGNLSNLEVNKTGKMPIAGYELSVYFRRGEVGDHLNHLTPEMIERIDKITEEKFLDSGLKF</sequence>
<protein>
    <recommendedName>
        <fullName evidence="3">Sulfotransferase</fullName>
        <ecNumber evidence="3">2.8.2.-</ecNumber>
    </recommendedName>
</protein>
<evidence type="ECO:0000256" key="1">
    <source>
        <dbReference type="ARBA" id="ARBA00005771"/>
    </source>
</evidence>
<dbReference type="GO" id="GO:0008146">
    <property type="term" value="F:sulfotransferase activity"/>
    <property type="evidence" value="ECO:0007669"/>
    <property type="project" value="InterPro"/>
</dbReference>
<evidence type="ECO:0000313" key="5">
    <source>
        <dbReference type="EMBL" id="RZC72718.1"/>
    </source>
</evidence>
<dbReference type="Pfam" id="PF00685">
    <property type="entry name" value="Sulfotransfer_1"/>
    <property type="match status" value="1"/>
</dbReference>
<dbReference type="Gramene" id="RZC72718">
    <property type="protein sequence ID" value="RZC72718"/>
    <property type="gene ID" value="C5167_048194"/>
</dbReference>
<dbReference type="EC" id="2.8.2.-" evidence="3"/>
<dbReference type="InterPro" id="IPR027417">
    <property type="entry name" value="P-loop_NTPase"/>
</dbReference>
<accession>A0A4Y7KKV1</accession>
<keyword evidence="2 3" id="KW-0808">Transferase</keyword>
<organism evidence="5 6">
    <name type="scientific">Papaver somniferum</name>
    <name type="common">Opium poppy</name>
    <dbReference type="NCBI Taxonomy" id="3469"/>
    <lineage>
        <taxon>Eukaryota</taxon>
        <taxon>Viridiplantae</taxon>
        <taxon>Streptophyta</taxon>
        <taxon>Embryophyta</taxon>
        <taxon>Tracheophyta</taxon>
        <taxon>Spermatophyta</taxon>
        <taxon>Magnoliopsida</taxon>
        <taxon>Ranunculales</taxon>
        <taxon>Papaveraceae</taxon>
        <taxon>Papaveroideae</taxon>
        <taxon>Papaver</taxon>
    </lineage>
</organism>
<dbReference type="OMA" id="WYFRCAY"/>
<dbReference type="Gene3D" id="3.40.50.300">
    <property type="entry name" value="P-loop containing nucleotide triphosphate hydrolases"/>
    <property type="match status" value="1"/>
</dbReference>
<evidence type="ECO:0000313" key="6">
    <source>
        <dbReference type="Proteomes" id="UP000316621"/>
    </source>
</evidence>
<dbReference type="OrthoDB" id="205623at2759"/>
<proteinExistence type="inferred from homology"/>
<dbReference type="Proteomes" id="UP000316621">
    <property type="component" value="Chromosome 8"/>
</dbReference>
<name>A0A4Y7KKV1_PAPSO</name>
<dbReference type="AlphaFoldDB" id="A0A4Y7KKV1"/>
<reference evidence="5 6" key="1">
    <citation type="journal article" date="2018" name="Science">
        <title>The opium poppy genome and morphinan production.</title>
        <authorList>
            <person name="Guo L."/>
            <person name="Winzer T."/>
            <person name="Yang X."/>
            <person name="Li Y."/>
            <person name="Ning Z."/>
            <person name="He Z."/>
            <person name="Teodor R."/>
            <person name="Lu Y."/>
            <person name="Bowser T.A."/>
            <person name="Graham I.A."/>
            <person name="Ye K."/>
        </authorList>
    </citation>
    <scope>NUCLEOTIDE SEQUENCE [LARGE SCALE GENOMIC DNA]</scope>
    <source>
        <strain evidence="6">cv. HN1</strain>
        <tissue evidence="5">Leaves</tissue>
    </source>
</reference>
<dbReference type="InterPro" id="IPR000863">
    <property type="entry name" value="Sulfotransferase_dom"/>
</dbReference>
<evidence type="ECO:0000259" key="4">
    <source>
        <dbReference type="Pfam" id="PF00685"/>
    </source>
</evidence>
<keyword evidence="6" id="KW-1185">Reference proteome</keyword>
<dbReference type="PANTHER" id="PTHR11783">
    <property type="entry name" value="SULFOTRANSFERASE SULT"/>
    <property type="match status" value="1"/>
</dbReference>
<dbReference type="EMBL" id="CM010722">
    <property type="protein sequence ID" value="RZC72718.1"/>
    <property type="molecule type" value="Genomic_DNA"/>
</dbReference>
<comment type="similarity">
    <text evidence="1 3">Belongs to the sulfotransferase 1 family.</text>
</comment>
<feature type="domain" description="Sulfotransferase" evidence="4">
    <location>
        <begin position="81"/>
        <end position="345"/>
    </location>
</feature>
<gene>
    <name evidence="5" type="ORF">C5167_048194</name>
</gene>